<dbReference type="STRING" id="945553.A0A0D2P866"/>
<feature type="compositionally biased region" description="Basic and acidic residues" evidence="8">
    <location>
        <begin position="709"/>
        <end position="718"/>
    </location>
</feature>
<dbReference type="Pfam" id="PF18806">
    <property type="entry name" value="Importin_rep_3"/>
    <property type="match status" value="1"/>
</dbReference>
<dbReference type="GO" id="GO:0006606">
    <property type="term" value="P:protein import into nucleus"/>
    <property type="evidence" value="ECO:0007669"/>
    <property type="project" value="TreeGrafter"/>
</dbReference>
<dbReference type="EMBL" id="KN817534">
    <property type="protein sequence ID" value="KJA24831.1"/>
    <property type="molecule type" value="Genomic_DNA"/>
</dbReference>
<reference evidence="11" key="1">
    <citation type="submission" date="2014-04" db="EMBL/GenBank/DDBJ databases">
        <title>Evolutionary Origins and Diversification of the Mycorrhizal Mutualists.</title>
        <authorList>
            <consortium name="DOE Joint Genome Institute"/>
            <consortium name="Mycorrhizal Genomics Consortium"/>
            <person name="Kohler A."/>
            <person name="Kuo A."/>
            <person name="Nagy L.G."/>
            <person name="Floudas D."/>
            <person name="Copeland A."/>
            <person name="Barry K.W."/>
            <person name="Cichocki N."/>
            <person name="Veneault-Fourrey C."/>
            <person name="LaButti K."/>
            <person name="Lindquist E.A."/>
            <person name="Lipzen A."/>
            <person name="Lundell T."/>
            <person name="Morin E."/>
            <person name="Murat C."/>
            <person name="Riley R."/>
            <person name="Ohm R."/>
            <person name="Sun H."/>
            <person name="Tunlid A."/>
            <person name="Henrissat B."/>
            <person name="Grigoriev I.V."/>
            <person name="Hibbett D.S."/>
            <person name="Martin F."/>
        </authorList>
    </citation>
    <scope>NUCLEOTIDE SEQUENCE [LARGE SCALE GENOMIC DNA]</scope>
    <source>
        <strain evidence="11">FD-334 SS-4</strain>
    </source>
</reference>
<sequence length="1039" mass="112559">MANPRFLPTLSQFDVEHAARLIQQAYAPPTSGTTPEQLRRLQQELFELQKRPEAWGLVIPLLNSDDQNVQFFGAHTAQVKIARDWDSFPSENSGDLRDLMVQLTAHSLTVGRPKFILRKLFVALTSLALKLAPGHPSRWPDWIMSCVSAFSSQGAATHHVLDFLSIVAEEVSNADLLGPSKAQMQQSMMNATPMVVQAITTTIAQPVGNIPANQFTSALNCLQSWISYLKADHVTALIPPLIFLLNPNMPDDSIFISASDAIQELASRSVLSDGSGSKTLTEPLMVWLDTTGNQIVENMLATDDVSPIAHSLCKLLTALGDHSTSYITTNISSSSPVLTGPTTPPTTKGQLAQNFLRLLLVFTGLPGYYGVDEEESEMTLGFWYLLQETLWSMNDDDQSPRVPETGEGGESQQVLTAKAVFRELVKTLQRKVVFPPPNSGWSRDQIDKFSVYRRDVGDTLINAFYVLKNDMLTYYVTDIAERLAARNVNDGWQEIEGTLHCITSIQEAIDMETAPELSRLFSAEILGRLPSTGRSRVRRTALSLIGAYSSWFSTHAHEDASNPSAPDLLLTVLTYVVSALTDPALSLSAATALRNLCEANRKALAVHIGAFGELHAGLSNIPDSEKSKVLQSIASVIQAMPPSEEIPAIEAIVNPIVQKLYDGLQNATTLPDEARASTIFQLETLAGVAKGLTRSSDSLSGLEDDSDPDSQHESEVVKLARQDPRSTKLRENIFSATRAVVEMWPADAAISLALSDLFKSITCLPSDTTIISLPASPLLELVCLAAQRQLTAAWLSLAAILVAQLNPPVFALNLRSGPVPEAEAVVNSVLPLLMQCGLHTLGVNGAMEANPDIVQEFFSFMDRTAQDFTTSFYTLPPGLLDALLQCAIRAFALQERYSLVAACNFVATLIHRTSIADELATHKAALLATHGYSLMRAVLQGFAGVAPRSAVPNLIEILGALLSRATGAGPMGNATQWMKDILLSPDFVPSKAGPDAKAAFIKAVAGSRSLKKTREAAQQFTLIARGLEGSNFGYSSLTM</sequence>
<evidence type="ECO:0000256" key="1">
    <source>
        <dbReference type="ARBA" id="ARBA00004123"/>
    </source>
</evidence>
<dbReference type="PANTHER" id="PTHR12363">
    <property type="entry name" value="TRANSPORTIN 3 AND IMPORTIN 13"/>
    <property type="match status" value="1"/>
</dbReference>
<dbReference type="Pfam" id="PF24140">
    <property type="entry name" value="TPR_TNPO3_IPO13_3rd"/>
    <property type="match status" value="1"/>
</dbReference>
<evidence type="ECO:0000256" key="3">
    <source>
        <dbReference type="ARBA" id="ARBA00016020"/>
    </source>
</evidence>
<evidence type="ECO:0000256" key="4">
    <source>
        <dbReference type="ARBA" id="ARBA00022448"/>
    </source>
</evidence>
<name>A0A0D2P866_HYPSF</name>
<dbReference type="Gene3D" id="1.25.10.10">
    <property type="entry name" value="Leucine-rich Repeat Variant"/>
    <property type="match status" value="1"/>
</dbReference>
<evidence type="ECO:0000256" key="7">
    <source>
        <dbReference type="ARBA" id="ARBA00023242"/>
    </source>
</evidence>
<organism evidence="10 11">
    <name type="scientific">Hypholoma sublateritium (strain FD-334 SS-4)</name>
    <dbReference type="NCBI Taxonomy" id="945553"/>
    <lineage>
        <taxon>Eukaryota</taxon>
        <taxon>Fungi</taxon>
        <taxon>Dikarya</taxon>
        <taxon>Basidiomycota</taxon>
        <taxon>Agaricomycotina</taxon>
        <taxon>Agaricomycetes</taxon>
        <taxon>Agaricomycetidae</taxon>
        <taxon>Agaricales</taxon>
        <taxon>Agaricineae</taxon>
        <taxon>Strophariaceae</taxon>
        <taxon>Hypholoma</taxon>
    </lineage>
</organism>
<keyword evidence="4" id="KW-0813">Transport</keyword>
<dbReference type="GO" id="GO:0005634">
    <property type="term" value="C:nucleus"/>
    <property type="evidence" value="ECO:0007669"/>
    <property type="project" value="UniProtKB-SubCell"/>
</dbReference>
<dbReference type="InterPro" id="IPR057942">
    <property type="entry name" value="TPR_TNPO3_IPO13_3rd"/>
</dbReference>
<dbReference type="Proteomes" id="UP000054270">
    <property type="component" value="Unassembled WGS sequence"/>
</dbReference>
<keyword evidence="6" id="KW-0653">Protein transport</keyword>
<dbReference type="InterPro" id="IPR040520">
    <property type="entry name" value="Importin_rep_3"/>
</dbReference>
<keyword evidence="7" id="KW-0539">Nucleus</keyword>
<dbReference type="InterPro" id="IPR016024">
    <property type="entry name" value="ARM-type_fold"/>
</dbReference>
<evidence type="ECO:0000256" key="6">
    <source>
        <dbReference type="ARBA" id="ARBA00022927"/>
    </source>
</evidence>
<accession>A0A0D2P866</accession>
<feature type="region of interest" description="Disordered" evidence="8">
    <location>
        <begin position="697"/>
        <end position="718"/>
    </location>
</feature>
<keyword evidence="5" id="KW-0677">Repeat</keyword>
<dbReference type="SUPFAM" id="SSF48371">
    <property type="entry name" value="ARM repeat"/>
    <property type="match status" value="1"/>
</dbReference>
<feature type="domain" description="Exportin-1/Importin-beta-like" evidence="9">
    <location>
        <begin position="113"/>
        <end position="258"/>
    </location>
</feature>
<evidence type="ECO:0000256" key="5">
    <source>
        <dbReference type="ARBA" id="ARBA00022737"/>
    </source>
</evidence>
<comment type="subcellular location">
    <subcellularLocation>
        <location evidence="1">Nucleus</location>
    </subcellularLocation>
</comment>
<dbReference type="Pfam" id="PF08389">
    <property type="entry name" value="Xpo1"/>
    <property type="match status" value="1"/>
</dbReference>
<dbReference type="OMA" id="CLASIGK"/>
<dbReference type="AlphaFoldDB" id="A0A0D2P866"/>
<evidence type="ECO:0000256" key="2">
    <source>
        <dbReference type="ARBA" id="ARBA00007991"/>
    </source>
</evidence>
<dbReference type="InterPro" id="IPR013598">
    <property type="entry name" value="Exportin-1/Importin-b-like"/>
</dbReference>
<dbReference type="InterPro" id="IPR011989">
    <property type="entry name" value="ARM-like"/>
</dbReference>
<dbReference type="OrthoDB" id="2016913at2759"/>
<dbReference type="InterPro" id="IPR051345">
    <property type="entry name" value="Importin_beta-like_NTR"/>
</dbReference>
<evidence type="ECO:0000313" key="11">
    <source>
        <dbReference type="Proteomes" id="UP000054270"/>
    </source>
</evidence>
<comment type="similarity">
    <text evidence="2">Belongs to the importin beta family.</text>
</comment>
<dbReference type="PANTHER" id="PTHR12363:SF33">
    <property type="entry name" value="IMPORTIN-13"/>
    <property type="match status" value="1"/>
</dbReference>
<dbReference type="GO" id="GO:0005737">
    <property type="term" value="C:cytoplasm"/>
    <property type="evidence" value="ECO:0007669"/>
    <property type="project" value="TreeGrafter"/>
</dbReference>
<evidence type="ECO:0000259" key="9">
    <source>
        <dbReference type="Pfam" id="PF08389"/>
    </source>
</evidence>
<dbReference type="InterPro" id="IPR040709">
    <property type="entry name" value="Importin_rep_1"/>
</dbReference>
<dbReference type="Pfam" id="PF18773">
    <property type="entry name" value="Importin_rep"/>
    <property type="match status" value="1"/>
</dbReference>
<protein>
    <recommendedName>
        <fullName evidence="3">Importin-13</fullName>
    </recommendedName>
</protein>
<evidence type="ECO:0000313" key="10">
    <source>
        <dbReference type="EMBL" id="KJA24831.1"/>
    </source>
</evidence>
<evidence type="ECO:0000256" key="8">
    <source>
        <dbReference type="SAM" id="MobiDB-lite"/>
    </source>
</evidence>
<proteinExistence type="inferred from homology"/>
<gene>
    <name evidence="10" type="ORF">HYPSUDRAFT_65152</name>
</gene>
<keyword evidence="11" id="KW-1185">Reference proteome</keyword>